<evidence type="ECO:0000313" key="3">
    <source>
        <dbReference type="Proteomes" id="UP000724874"/>
    </source>
</evidence>
<evidence type="ECO:0000256" key="1">
    <source>
        <dbReference type="SAM" id="MobiDB-lite"/>
    </source>
</evidence>
<evidence type="ECO:0000313" key="2">
    <source>
        <dbReference type="EMBL" id="KAF8907919.1"/>
    </source>
</evidence>
<feature type="compositionally biased region" description="Polar residues" evidence="1">
    <location>
        <begin position="82"/>
        <end position="93"/>
    </location>
</feature>
<keyword evidence="3" id="KW-1185">Reference proteome</keyword>
<feature type="region of interest" description="Disordered" evidence="1">
    <location>
        <begin position="361"/>
        <end position="381"/>
    </location>
</feature>
<comment type="caution">
    <text evidence="2">The sequence shown here is derived from an EMBL/GenBank/DDBJ whole genome shotgun (WGS) entry which is preliminary data.</text>
</comment>
<accession>A0A9P5NVB4</accession>
<proteinExistence type="predicted"/>
<dbReference type="AlphaFoldDB" id="A0A9P5NVB4"/>
<gene>
    <name evidence="2" type="ORF">CPB84DRAFT_1744473</name>
</gene>
<name>A0A9P5NVB4_GYMJU</name>
<reference evidence="2" key="1">
    <citation type="submission" date="2020-11" db="EMBL/GenBank/DDBJ databases">
        <authorList>
            <consortium name="DOE Joint Genome Institute"/>
            <person name="Ahrendt S."/>
            <person name="Riley R."/>
            <person name="Andreopoulos W."/>
            <person name="LaButti K."/>
            <person name="Pangilinan J."/>
            <person name="Ruiz-duenas F.J."/>
            <person name="Barrasa J.M."/>
            <person name="Sanchez-Garcia M."/>
            <person name="Camarero S."/>
            <person name="Miyauchi S."/>
            <person name="Serrano A."/>
            <person name="Linde D."/>
            <person name="Babiker R."/>
            <person name="Drula E."/>
            <person name="Ayuso-Fernandez I."/>
            <person name="Pacheco R."/>
            <person name="Padilla G."/>
            <person name="Ferreira P."/>
            <person name="Barriuso J."/>
            <person name="Kellner H."/>
            <person name="Castanera R."/>
            <person name="Alfaro M."/>
            <person name="Ramirez L."/>
            <person name="Pisabarro A.G."/>
            <person name="Kuo A."/>
            <person name="Tritt A."/>
            <person name="Lipzen A."/>
            <person name="He G."/>
            <person name="Yan M."/>
            <person name="Ng V."/>
            <person name="Cullen D."/>
            <person name="Martin F."/>
            <person name="Rosso M.-N."/>
            <person name="Henrissat B."/>
            <person name="Hibbett D."/>
            <person name="Martinez A.T."/>
            <person name="Grigoriev I.V."/>
        </authorList>
    </citation>
    <scope>NUCLEOTIDE SEQUENCE</scope>
    <source>
        <strain evidence="2">AH 44721</strain>
    </source>
</reference>
<sequence length="422" mass="47047">MPPMSSSDLVSSDMVSLPEELTWPKWGSSHKNLPKALQPSPSSNQQVHLLPLAHVAVQQQRFDDLGQHLMSRAVPSAHHWSNHPSNPTFNQYQHHAAASPTHQPPISSLFSTGKNLTATAKPYSAHAAGPNSNIHIFHPIHKSTHGSSYSIPMPPDPSHDFNGMPKSSSVQFSAYFIEPRTGPKVWFSHLAKLWTKLQFSHNQIAIRLPAQALPKICLSLAYRGAHEIKQRVGVRTSIIWPNLELDNGIPTPIKQRMHTDTILRPLLPVAFCTPKLLSMPALRGISSSQSSMMSLMQYQMEGMHECIVYFSNAVLIKIPSLQQKRSKVRKDSDMPVQSHVEIWLSESNVWAIDQEDRPSQPLCARSKQKHDAGNCTRSASPASSTQKTYVCIPTFPTILFTIYGHFCICRHINASPNQGLEE</sequence>
<feature type="region of interest" description="Disordered" evidence="1">
    <location>
        <begin position="77"/>
        <end position="105"/>
    </location>
</feature>
<dbReference type="Proteomes" id="UP000724874">
    <property type="component" value="Unassembled WGS sequence"/>
</dbReference>
<organism evidence="2 3">
    <name type="scientific">Gymnopilus junonius</name>
    <name type="common">Spectacular rustgill mushroom</name>
    <name type="synonym">Gymnopilus spectabilis subsp. junonius</name>
    <dbReference type="NCBI Taxonomy" id="109634"/>
    <lineage>
        <taxon>Eukaryota</taxon>
        <taxon>Fungi</taxon>
        <taxon>Dikarya</taxon>
        <taxon>Basidiomycota</taxon>
        <taxon>Agaricomycotina</taxon>
        <taxon>Agaricomycetes</taxon>
        <taxon>Agaricomycetidae</taxon>
        <taxon>Agaricales</taxon>
        <taxon>Agaricineae</taxon>
        <taxon>Hymenogastraceae</taxon>
        <taxon>Gymnopilus</taxon>
    </lineage>
</organism>
<protein>
    <submittedName>
        <fullName evidence="2">Uncharacterized protein</fullName>
    </submittedName>
</protein>
<dbReference type="EMBL" id="JADNYJ010000013">
    <property type="protein sequence ID" value="KAF8907919.1"/>
    <property type="molecule type" value="Genomic_DNA"/>
</dbReference>